<reference evidence="1" key="1">
    <citation type="submission" date="2020-04" db="EMBL/GenBank/DDBJ databases">
        <authorList>
            <person name="Alioto T."/>
            <person name="Alioto T."/>
            <person name="Gomez Garrido J."/>
        </authorList>
    </citation>
    <scope>NUCLEOTIDE SEQUENCE</scope>
    <source>
        <strain evidence="1">A484AB</strain>
    </source>
</reference>
<comment type="caution">
    <text evidence="1">The sequence shown here is derived from an EMBL/GenBank/DDBJ whole genome shotgun (WGS) entry which is preliminary data.</text>
</comment>
<evidence type="ECO:0000313" key="1">
    <source>
        <dbReference type="EMBL" id="CAB4022906.1"/>
    </source>
</evidence>
<name>A0A6S7IYB3_PARCT</name>
<protein>
    <submittedName>
        <fullName evidence="1">Uncharacterized protein</fullName>
    </submittedName>
</protein>
<dbReference type="OrthoDB" id="6052143at2759"/>
<sequence length="461" mass="52406">MAENVVEVDLKIEFSLKNFETKKGRDTTLTEIKKNVCALLNTDGGRLVLIANDATDDNTINADIVVRPIEQQFKNIIGSGVHYKFDVVEQTNNKITLDIQRLPKLCTLTTNLFLPTNTEIQLFPATEQNTLKHILFERCIVEISEQTLPEQFSSGSKCGIRESKTVQFKCLKTEKKGKTDFADRVINNKQLGRWKTIENKLKILNEQSDLLVNAKLVYLFQSVIINYRQGNFEGAEKYLNEFRTTANSAEDKSILDVEERYLTSAIECFRRDNEKAGSIIQQGLALAENAPAGFVPASFYAHAASVLSYLVNDESFIGESKDQNAKDLEVHKHIERAKDLCYKALQHLTYIENDFEIAREELRRRISITLALLYLRPIDHVPISSSDIDIVAATISESEQSLLKLKGTPRFAYKYCRLLMVKSDLCLRKYQLMPTDAGIELVEKSLEYVQEAQELARTSKN</sequence>
<dbReference type="Proteomes" id="UP001152795">
    <property type="component" value="Unassembled WGS sequence"/>
</dbReference>
<gene>
    <name evidence="1" type="ORF">PACLA_8A021435</name>
</gene>
<keyword evidence="2" id="KW-1185">Reference proteome</keyword>
<evidence type="ECO:0000313" key="2">
    <source>
        <dbReference type="Proteomes" id="UP001152795"/>
    </source>
</evidence>
<proteinExistence type="predicted"/>
<dbReference type="AlphaFoldDB" id="A0A6S7IYB3"/>
<dbReference type="EMBL" id="CACRXK020012218">
    <property type="protein sequence ID" value="CAB4022906.1"/>
    <property type="molecule type" value="Genomic_DNA"/>
</dbReference>
<accession>A0A6S7IYB3</accession>
<organism evidence="1 2">
    <name type="scientific">Paramuricea clavata</name>
    <name type="common">Red gorgonian</name>
    <name type="synonym">Violescent sea-whip</name>
    <dbReference type="NCBI Taxonomy" id="317549"/>
    <lineage>
        <taxon>Eukaryota</taxon>
        <taxon>Metazoa</taxon>
        <taxon>Cnidaria</taxon>
        <taxon>Anthozoa</taxon>
        <taxon>Octocorallia</taxon>
        <taxon>Malacalcyonacea</taxon>
        <taxon>Plexauridae</taxon>
        <taxon>Paramuricea</taxon>
    </lineage>
</organism>